<dbReference type="InterPro" id="IPR001270">
    <property type="entry name" value="ClpA/B"/>
</dbReference>
<dbReference type="GO" id="GO:0005524">
    <property type="term" value="F:ATP binding"/>
    <property type="evidence" value="ECO:0007669"/>
    <property type="project" value="InterPro"/>
</dbReference>
<reference evidence="6" key="1">
    <citation type="journal article" date="2012" name="Nature">
        <title>The oyster genome reveals stress adaptation and complexity of shell formation.</title>
        <authorList>
            <person name="Zhang G."/>
            <person name="Fang X."/>
            <person name="Guo X."/>
            <person name="Li L."/>
            <person name="Luo R."/>
            <person name="Xu F."/>
            <person name="Yang P."/>
            <person name="Zhang L."/>
            <person name="Wang X."/>
            <person name="Qi H."/>
            <person name="Xiong Z."/>
            <person name="Que H."/>
            <person name="Xie Y."/>
            <person name="Holland P.W."/>
            <person name="Paps J."/>
            <person name="Zhu Y."/>
            <person name="Wu F."/>
            <person name="Chen Y."/>
            <person name="Wang J."/>
            <person name="Peng C."/>
            <person name="Meng J."/>
            <person name="Yang L."/>
            <person name="Liu J."/>
            <person name="Wen B."/>
            <person name="Zhang N."/>
            <person name="Huang Z."/>
            <person name="Zhu Q."/>
            <person name="Feng Y."/>
            <person name="Mount A."/>
            <person name="Hedgecock D."/>
            <person name="Xu Z."/>
            <person name="Liu Y."/>
            <person name="Domazet-Loso T."/>
            <person name="Du Y."/>
            <person name="Sun X."/>
            <person name="Zhang S."/>
            <person name="Liu B."/>
            <person name="Cheng P."/>
            <person name="Jiang X."/>
            <person name="Li J."/>
            <person name="Fan D."/>
            <person name="Wang W."/>
            <person name="Fu W."/>
            <person name="Wang T."/>
            <person name="Wang B."/>
            <person name="Zhang J."/>
            <person name="Peng Z."/>
            <person name="Li Y."/>
            <person name="Li N."/>
            <person name="Wang J."/>
            <person name="Chen M."/>
            <person name="He Y."/>
            <person name="Tan F."/>
            <person name="Song X."/>
            <person name="Zheng Q."/>
            <person name="Huang R."/>
            <person name="Yang H."/>
            <person name="Du X."/>
            <person name="Chen L."/>
            <person name="Yang M."/>
            <person name="Gaffney P.M."/>
            <person name="Wang S."/>
            <person name="Luo L."/>
            <person name="She Z."/>
            <person name="Ming Y."/>
            <person name="Huang W."/>
            <person name="Zhang S."/>
            <person name="Huang B."/>
            <person name="Zhang Y."/>
            <person name="Qu T."/>
            <person name="Ni P."/>
            <person name="Miao G."/>
            <person name="Wang J."/>
            <person name="Wang Q."/>
            <person name="Steinberg C.E."/>
            <person name="Wang H."/>
            <person name="Li N."/>
            <person name="Qian L."/>
            <person name="Zhang G."/>
            <person name="Li Y."/>
            <person name="Yang H."/>
            <person name="Liu X."/>
            <person name="Wang J."/>
            <person name="Yin Y."/>
            <person name="Wang J."/>
        </authorList>
    </citation>
    <scope>NUCLEOTIDE SEQUENCE [LARGE SCALE GENOMIC DNA]</scope>
    <source>
        <strain evidence="6">05x7-T-G4-1.051#20</strain>
    </source>
</reference>
<dbReference type="InterPro" id="IPR003593">
    <property type="entry name" value="AAA+_ATPase"/>
</dbReference>
<name>K1R3H0_MAGGI</name>
<dbReference type="GO" id="GO:0006261">
    <property type="term" value="P:DNA-templated DNA replication"/>
    <property type="evidence" value="ECO:0007669"/>
    <property type="project" value="TreeGrafter"/>
</dbReference>
<dbReference type="InterPro" id="IPR027417">
    <property type="entry name" value="P-loop_NTPase"/>
</dbReference>
<dbReference type="Gene3D" id="1.10.8.60">
    <property type="match status" value="1"/>
</dbReference>
<dbReference type="HOGENOM" id="CLU_006229_0_1_1"/>
<proteinExistence type="predicted"/>
<sequence length="410" mass="46100">SRSFRPKTFDEIIGQGNTVDAVRKAIIQKKVPPAYLFYGPRGTGKTTLARVLARALNCKNFLKESNPCTECSNCTDIDKASSLSFLEVDGASNRGIDDVRRLIESVPYSSGGLYKIYVIDEAHMLTKEAFNVLLKTLEEPPLEVVFILVTTEKDKIPEPIASRCQHMCFKSVSKDSMLARLSMILSKVGKQVPNSILEIIYRISEGCIRDAESLLDQILLLDEDLSEDRVYDWLGVPSDEIFININSLIAADLPVEQKISKGLSELRALFKRGVSPTMFFNFAMYHYRSLLGLKFGLEDPDKMQEGLVSSINLFSIYEYEGILNALITMYEHSKNGDFGDLLAELFLIRLVRKGFGIEDQEVDHSKAKSKSEDREEESFEPVDDKVVENRVQFMCSVLEGQVISGDQKVS</sequence>
<organism evidence="6">
    <name type="scientific">Magallana gigas</name>
    <name type="common">Pacific oyster</name>
    <name type="synonym">Crassostrea gigas</name>
    <dbReference type="NCBI Taxonomy" id="29159"/>
    <lineage>
        <taxon>Eukaryota</taxon>
        <taxon>Metazoa</taxon>
        <taxon>Spiralia</taxon>
        <taxon>Lophotrochozoa</taxon>
        <taxon>Mollusca</taxon>
        <taxon>Bivalvia</taxon>
        <taxon>Autobranchia</taxon>
        <taxon>Pteriomorphia</taxon>
        <taxon>Ostreida</taxon>
        <taxon>Ostreoidea</taxon>
        <taxon>Ostreidae</taxon>
        <taxon>Magallana</taxon>
    </lineage>
</organism>
<dbReference type="AlphaFoldDB" id="K1R3H0"/>
<dbReference type="SMART" id="SM00382">
    <property type="entry name" value="AAA"/>
    <property type="match status" value="1"/>
</dbReference>
<dbReference type="GO" id="GO:0009360">
    <property type="term" value="C:DNA polymerase III complex"/>
    <property type="evidence" value="ECO:0007669"/>
    <property type="project" value="InterPro"/>
</dbReference>
<dbReference type="SUPFAM" id="SSF52540">
    <property type="entry name" value="P-loop containing nucleoside triphosphate hydrolases"/>
    <property type="match status" value="1"/>
</dbReference>
<dbReference type="EMBL" id="JH817684">
    <property type="protein sequence ID" value="EKC28411.1"/>
    <property type="molecule type" value="Genomic_DNA"/>
</dbReference>
<dbReference type="PRINTS" id="PR00300">
    <property type="entry name" value="CLPPROTEASEA"/>
</dbReference>
<dbReference type="InterPro" id="IPR012763">
    <property type="entry name" value="DNA_pol_III_sug/sutau_N"/>
</dbReference>
<dbReference type="InParanoid" id="K1R3H0"/>
<protein>
    <recommendedName>
        <fullName evidence="1">DNA-directed DNA polymerase</fullName>
        <ecNumber evidence="1">2.7.7.7</ecNumber>
    </recommendedName>
</protein>
<dbReference type="Pfam" id="PF13177">
    <property type="entry name" value="DNA_pol3_delta2"/>
    <property type="match status" value="1"/>
</dbReference>
<dbReference type="EC" id="2.7.7.7" evidence="1"/>
<comment type="catalytic activity">
    <reaction evidence="3">
        <text>DNA(n) + a 2'-deoxyribonucleoside 5'-triphosphate = DNA(n+1) + diphosphate</text>
        <dbReference type="Rhea" id="RHEA:22508"/>
        <dbReference type="Rhea" id="RHEA-COMP:17339"/>
        <dbReference type="Rhea" id="RHEA-COMP:17340"/>
        <dbReference type="ChEBI" id="CHEBI:33019"/>
        <dbReference type="ChEBI" id="CHEBI:61560"/>
        <dbReference type="ChEBI" id="CHEBI:173112"/>
        <dbReference type="EC" id="2.7.7.7"/>
    </reaction>
</comment>
<gene>
    <name evidence="6" type="ORF">CGI_10001752</name>
</gene>
<dbReference type="InterPro" id="IPR050238">
    <property type="entry name" value="DNA_Rep/Repair_Clamp_Loader"/>
</dbReference>
<keyword evidence="2" id="KW-0548">Nucleotidyltransferase</keyword>
<evidence type="ECO:0000313" key="6">
    <source>
        <dbReference type="EMBL" id="EKC28411.1"/>
    </source>
</evidence>
<feature type="compositionally biased region" description="Basic and acidic residues" evidence="4">
    <location>
        <begin position="362"/>
        <end position="373"/>
    </location>
</feature>
<feature type="non-terminal residue" evidence="6">
    <location>
        <position position="1"/>
    </location>
</feature>
<evidence type="ECO:0000259" key="5">
    <source>
        <dbReference type="SMART" id="SM00382"/>
    </source>
</evidence>
<evidence type="ECO:0000256" key="1">
    <source>
        <dbReference type="ARBA" id="ARBA00012417"/>
    </source>
</evidence>
<evidence type="ECO:0000256" key="4">
    <source>
        <dbReference type="SAM" id="MobiDB-lite"/>
    </source>
</evidence>
<dbReference type="GO" id="GO:0003887">
    <property type="term" value="F:DNA-directed DNA polymerase activity"/>
    <property type="evidence" value="ECO:0007669"/>
    <property type="project" value="UniProtKB-KW"/>
</dbReference>
<evidence type="ECO:0000256" key="2">
    <source>
        <dbReference type="ARBA" id="ARBA00022932"/>
    </source>
</evidence>
<feature type="region of interest" description="Disordered" evidence="4">
    <location>
        <begin position="362"/>
        <end position="383"/>
    </location>
</feature>
<keyword evidence="2" id="KW-0239">DNA-directed DNA polymerase</keyword>
<accession>K1R3H0</accession>
<keyword evidence="2" id="KW-0808">Transferase</keyword>
<feature type="domain" description="AAA+ ATPase" evidence="5">
    <location>
        <begin position="31"/>
        <end position="173"/>
    </location>
</feature>
<dbReference type="CDD" id="cd00009">
    <property type="entry name" value="AAA"/>
    <property type="match status" value="1"/>
</dbReference>
<evidence type="ECO:0000256" key="3">
    <source>
        <dbReference type="ARBA" id="ARBA00049244"/>
    </source>
</evidence>
<dbReference type="PANTHER" id="PTHR11669">
    <property type="entry name" value="REPLICATION FACTOR C / DNA POLYMERASE III GAMMA-TAU SUBUNIT"/>
    <property type="match status" value="1"/>
</dbReference>
<dbReference type="PANTHER" id="PTHR11669:SF0">
    <property type="entry name" value="PROTEIN STICHEL-LIKE 2"/>
    <property type="match status" value="1"/>
</dbReference>
<dbReference type="Gene3D" id="3.40.50.300">
    <property type="entry name" value="P-loop containing nucleotide triphosphate hydrolases"/>
    <property type="match status" value="1"/>
</dbReference>
<dbReference type="NCBIfam" id="TIGR02397">
    <property type="entry name" value="dnaX_nterm"/>
    <property type="match status" value="1"/>
</dbReference>